<dbReference type="Proteomes" id="UP000184080">
    <property type="component" value="Unassembled WGS sequence"/>
</dbReference>
<dbReference type="RefSeq" id="WP_073004678.1">
    <property type="nucleotide sequence ID" value="NZ_FQZO01000001.1"/>
</dbReference>
<dbReference type="SUPFAM" id="SSF51735">
    <property type="entry name" value="NAD(P)-binding Rossmann-fold domains"/>
    <property type="match status" value="1"/>
</dbReference>
<dbReference type="Pfam" id="PF19328">
    <property type="entry name" value="DAP_DH_C"/>
    <property type="match status" value="1"/>
</dbReference>
<feature type="domain" description="2,4-diaminopentanoate dehydrogenase C-terminal" evidence="4">
    <location>
        <begin position="140"/>
        <end position="344"/>
    </location>
</feature>
<evidence type="ECO:0000259" key="3">
    <source>
        <dbReference type="Pfam" id="PF01113"/>
    </source>
</evidence>
<gene>
    <name evidence="5" type="ORF">SAMN05444401_1267</name>
</gene>
<dbReference type="InterPro" id="IPR000846">
    <property type="entry name" value="DapB_N"/>
</dbReference>
<dbReference type="Pfam" id="PF01113">
    <property type="entry name" value="DapB_N"/>
    <property type="match status" value="1"/>
</dbReference>
<dbReference type="OrthoDB" id="9767616at2"/>
<evidence type="ECO:0000259" key="4">
    <source>
        <dbReference type="Pfam" id="PF19328"/>
    </source>
</evidence>
<dbReference type="CDD" id="cd24146">
    <property type="entry name" value="nat-AmDH_N_like"/>
    <property type="match status" value="1"/>
</dbReference>
<keyword evidence="1" id="KW-0521">NADP</keyword>
<evidence type="ECO:0000313" key="6">
    <source>
        <dbReference type="Proteomes" id="UP000184080"/>
    </source>
</evidence>
<keyword evidence="2" id="KW-0560">Oxidoreductase</keyword>
<dbReference type="EMBL" id="FQZO01000001">
    <property type="protein sequence ID" value="SHI65559.1"/>
    <property type="molecule type" value="Genomic_DNA"/>
</dbReference>
<keyword evidence="6" id="KW-1185">Reference proteome</keyword>
<dbReference type="GO" id="GO:0009089">
    <property type="term" value="P:lysine biosynthetic process via diaminopimelate"/>
    <property type="evidence" value="ECO:0007669"/>
    <property type="project" value="InterPro"/>
</dbReference>
<dbReference type="AlphaFoldDB" id="A0A1M6CX65"/>
<feature type="domain" description="Dihydrodipicolinate reductase N-terminal" evidence="3">
    <location>
        <begin position="3"/>
        <end position="100"/>
    </location>
</feature>
<evidence type="ECO:0000313" key="5">
    <source>
        <dbReference type="EMBL" id="SHI65559.1"/>
    </source>
</evidence>
<protein>
    <submittedName>
        <fullName evidence="5">4-hydroxy-tetrahydrodipicolinate reductase</fullName>
    </submittedName>
</protein>
<evidence type="ECO:0000256" key="1">
    <source>
        <dbReference type="ARBA" id="ARBA00022857"/>
    </source>
</evidence>
<proteinExistence type="predicted"/>
<reference evidence="5 6" key="1">
    <citation type="submission" date="2016-11" db="EMBL/GenBank/DDBJ databases">
        <authorList>
            <person name="Jaros S."/>
            <person name="Januszkiewicz K."/>
            <person name="Wedrychowicz H."/>
        </authorList>
    </citation>
    <scope>NUCLEOTIDE SEQUENCE [LARGE SCALE GENOMIC DNA]</scope>
    <source>
        <strain evidence="5 6">DSM 21864</strain>
    </source>
</reference>
<dbReference type="InterPro" id="IPR045760">
    <property type="entry name" value="DAP_DH_C"/>
</dbReference>
<evidence type="ECO:0000256" key="2">
    <source>
        <dbReference type="ARBA" id="ARBA00023002"/>
    </source>
</evidence>
<dbReference type="Gene3D" id="3.40.50.720">
    <property type="entry name" value="NAD(P)-binding Rossmann-like Domain"/>
    <property type="match status" value="1"/>
</dbReference>
<organism evidence="5 6">
    <name type="scientific">Clostridium amylolyticum</name>
    <dbReference type="NCBI Taxonomy" id="1121298"/>
    <lineage>
        <taxon>Bacteria</taxon>
        <taxon>Bacillati</taxon>
        <taxon>Bacillota</taxon>
        <taxon>Clostridia</taxon>
        <taxon>Eubacteriales</taxon>
        <taxon>Clostridiaceae</taxon>
        <taxon>Clostridium</taxon>
    </lineage>
</organism>
<sequence length="352" mass="38447">MSIKVIMCGLGAMGSGMARMIAEKQGIDIVAAIDASTEKKGKSLKDVLGINKYSEVIIRDDFENTIMNTEADVVLLAIDSFLEKVYPYIEFILKSKKNCITIAEEMAYPYTINQEISDKMNDIAKENDVTLLGTGVNPGFVLDTLVVVLSAACRKIEKIKAVRINDLSPFGTTVMKTQGVGLSEKEFYEGLEDGSIVGHIGFKQSIPLVAKALGITIDDIEELREPIISKTYRKTPYAEVKPGMVAGCRHIAYGKYKGEVLITMEHPQQVLPELENIKTGDYIEILGDPKLSLSILPETPGGIGTIALAVNMIPQVISASAGLKTMIDLPLPHGIENSFEDQVHYYNCQGVK</sequence>
<dbReference type="NCBIfam" id="NF040740">
    <property type="entry name" value="ornith_Ord"/>
    <property type="match status" value="1"/>
</dbReference>
<name>A0A1M6CX65_9CLOT</name>
<accession>A0A1M6CX65</accession>
<dbReference type="InterPro" id="IPR036291">
    <property type="entry name" value="NAD(P)-bd_dom_sf"/>
</dbReference>
<dbReference type="STRING" id="1121298.SAMN05444401_1267"/>
<dbReference type="GO" id="GO:0008839">
    <property type="term" value="F:4-hydroxy-tetrahydrodipicolinate reductase"/>
    <property type="evidence" value="ECO:0007669"/>
    <property type="project" value="InterPro"/>
</dbReference>